<protein>
    <submittedName>
        <fullName evidence="1">Uncharacterized protein</fullName>
    </submittedName>
</protein>
<sequence length="482" mass="53744">MSLPTNNTSAIDHATAATQELLNNHKQLKEGCVIVGYEMRNWSGKKTFSEGKVTARDSGGKTVELPDDLVSPGRKSLLDTKTHLSFCNKFASRFGRLFNKFGVRFMGNHLLADSALIELLKEAEPMVEEYEQEVDNFCSKYEQLISDWCQMHPGLESVIRDGYMTVEEVRARFRLRIYTPVRFTPRVEEDLADIVGEAAAQLFEDIAKEAQQLLKDSLTIKEGKAKGSRKEECTQDIKRPLRRLRDKVFSLYMLDPVFEGVVDMFDDLLDKALPNTGKIRGTHFSNLMAHVMMMTDSHKLKLHASGINQIAAKVAEVESEQEEEEQATTAADNAPQVDTGIDDVEAELLRQLEIVRRNKAANAQTPVVKAPVVEKTQEVQSQPVVKQQPVVDTQPVVAEQPVVEQQPTVDQVPAEMPAPMVEVPVAMEEPLQVEQADASFDDVVLAEDGITVDLDALDSFETVTPKTPVVEAHQVTTSGFFF</sequence>
<organism evidence="1">
    <name type="scientific">Vibrio parahaemolyticus</name>
    <dbReference type="NCBI Taxonomy" id="670"/>
    <lineage>
        <taxon>Bacteria</taxon>
        <taxon>Pseudomonadati</taxon>
        <taxon>Pseudomonadota</taxon>
        <taxon>Gammaproteobacteria</taxon>
        <taxon>Vibrionales</taxon>
        <taxon>Vibrionaceae</taxon>
        <taxon>Vibrio</taxon>
    </lineage>
</organism>
<evidence type="ECO:0000313" key="1">
    <source>
        <dbReference type="EMBL" id="ANS55703.1"/>
    </source>
</evidence>
<proteinExistence type="predicted"/>
<dbReference type="Pfam" id="PF11348">
    <property type="entry name" value="DUF3150"/>
    <property type="match status" value="1"/>
</dbReference>
<reference evidence="1" key="1">
    <citation type="journal article" date="2016" name="Antimicrob. Agents Chemother.">
        <title>Genetic Characterization of a blaVEB-2-carrying plasmid in Vibrio parahaemolyticus.</title>
        <authorList>
            <person name="Li R."/>
            <person name="Ye L."/>
            <person name="Zheng Z."/>
            <person name="Chan E.W."/>
            <person name="Chen S."/>
        </authorList>
    </citation>
    <scope>NUCLEOTIDE SEQUENCE</scope>
    <source>
        <strain evidence="1">VPS92</strain>
        <plasmid evidence="1">pVPS92-VEB</plasmid>
    </source>
</reference>
<keyword evidence="1" id="KW-0614">Plasmid</keyword>
<dbReference type="AlphaFoldDB" id="A0A1B1LRN9"/>
<dbReference type="RefSeq" id="WP_154715329.1">
    <property type="nucleotide sequence ID" value="NZ_JAESOU010000019.1"/>
</dbReference>
<dbReference type="InterPro" id="IPR021496">
    <property type="entry name" value="DUF3150"/>
</dbReference>
<dbReference type="EMBL" id="KU356480">
    <property type="protein sequence ID" value="ANS55703.1"/>
    <property type="molecule type" value="Genomic_DNA"/>
</dbReference>
<geneLocation type="plasmid" evidence="1">
    <name>pVPS92-VEB</name>
</geneLocation>
<name>A0A1B1LRN9_VIBPH</name>
<accession>A0A1B1LRN9</accession>